<dbReference type="InterPro" id="IPR013382">
    <property type="entry name" value="CRISPR-assoc_prot_Cse2"/>
</dbReference>
<dbReference type="STRING" id="335543.Sfum_2826"/>
<keyword evidence="2" id="KW-1185">Reference proteome</keyword>
<dbReference type="InterPro" id="IPR038287">
    <property type="entry name" value="Cse2_sf"/>
</dbReference>
<dbReference type="AlphaFoldDB" id="A0LM52"/>
<organism evidence="1 2">
    <name type="scientific">Syntrophobacter fumaroxidans (strain DSM 10017 / MPOB)</name>
    <dbReference type="NCBI Taxonomy" id="335543"/>
    <lineage>
        <taxon>Bacteria</taxon>
        <taxon>Pseudomonadati</taxon>
        <taxon>Thermodesulfobacteriota</taxon>
        <taxon>Syntrophobacteria</taxon>
        <taxon>Syntrophobacterales</taxon>
        <taxon>Syntrophobacteraceae</taxon>
        <taxon>Syntrophobacter</taxon>
    </lineage>
</organism>
<dbReference type="Proteomes" id="UP000001784">
    <property type="component" value="Chromosome"/>
</dbReference>
<protein>
    <submittedName>
        <fullName evidence="1">CRISPR-associated protein, Cse2 family</fullName>
    </submittedName>
</protein>
<dbReference type="NCBIfam" id="TIGR02548">
    <property type="entry name" value="casB_cse2"/>
    <property type="match status" value="1"/>
</dbReference>
<evidence type="ECO:0000313" key="2">
    <source>
        <dbReference type="Proteomes" id="UP000001784"/>
    </source>
</evidence>
<name>A0LM52_SYNFM</name>
<accession>A0LM52</accession>
<dbReference type="HOGENOM" id="CLU_081588_3_0_7"/>
<dbReference type="RefSeq" id="WP_011699671.1">
    <property type="nucleotide sequence ID" value="NC_008554.1"/>
</dbReference>
<dbReference type="CDD" id="cd09731">
    <property type="entry name" value="Cse2_I-E"/>
    <property type="match status" value="1"/>
</dbReference>
<dbReference type="KEGG" id="sfu:Sfum_2826"/>
<dbReference type="InParanoid" id="A0LM52"/>
<dbReference type="OrthoDB" id="5396167at2"/>
<sequence>MKSGENPFVAYLERLRDENDRAALAKLRRGLGKKMGTPEMYPFVVPFMPDDRRVREHYFLVASLFASHPDPAPIERSMGGVFKAILGKTESDSIEKRFVQLLSADIEDVGKYLRHAISLARSKGVAVNYHRLLSDLRYWEHRDRFVQLQWARDFWGFQK</sequence>
<evidence type="ECO:0000313" key="1">
    <source>
        <dbReference type="EMBL" id="ABK18504.1"/>
    </source>
</evidence>
<dbReference type="Pfam" id="PF09485">
    <property type="entry name" value="CRISPR_Cse2"/>
    <property type="match status" value="1"/>
</dbReference>
<dbReference type="Gene3D" id="1.10.520.40">
    <property type="entry name" value="CRISPR-associated protein Cse2"/>
    <property type="match status" value="1"/>
</dbReference>
<gene>
    <name evidence="1" type="ordered locus">Sfum_2826</name>
</gene>
<dbReference type="EMBL" id="CP000478">
    <property type="protein sequence ID" value="ABK18504.1"/>
    <property type="molecule type" value="Genomic_DNA"/>
</dbReference>
<reference evidence="1 2" key="1">
    <citation type="submission" date="2006-10" db="EMBL/GenBank/DDBJ databases">
        <title>Complete sequence of Syntrophobacter fumaroxidans MPOB.</title>
        <authorList>
            <consortium name="US DOE Joint Genome Institute"/>
            <person name="Copeland A."/>
            <person name="Lucas S."/>
            <person name="Lapidus A."/>
            <person name="Barry K."/>
            <person name="Detter J.C."/>
            <person name="Glavina del Rio T."/>
            <person name="Hammon N."/>
            <person name="Israni S."/>
            <person name="Pitluck S."/>
            <person name="Goltsman E.G."/>
            <person name="Martinez M."/>
            <person name="Schmutz J."/>
            <person name="Larimer F."/>
            <person name="Land M."/>
            <person name="Hauser L."/>
            <person name="Kyrpides N."/>
            <person name="Kim E."/>
            <person name="Boone D.R."/>
            <person name="Brockman F."/>
            <person name="Culley D."/>
            <person name="Ferry J."/>
            <person name="Gunsalus R."/>
            <person name="McInerney M.J."/>
            <person name="Morrison M."/>
            <person name="Plugge C."/>
            <person name="Rohlin L."/>
            <person name="Scholten J."/>
            <person name="Sieber J."/>
            <person name="Stams A.J.M."/>
            <person name="Worm P."/>
            <person name="Henstra A.M."/>
            <person name="Richardson P."/>
        </authorList>
    </citation>
    <scope>NUCLEOTIDE SEQUENCE [LARGE SCALE GENOMIC DNA]</scope>
    <source>
        <strain evidence="2">DSM 10017 / MPOB</strain>
    </source>
</reference>
<dbReference type="eggNOG" id="ENOG5032TCT">
    <property type="taxonomic scope" value="Bacteria"/>
</dbReference>
<proteinExistence type="predicted"/>